<dbReference type="Pfam" id="PF24124">
    <property type="entry name" value="YphA"/>
    <property type="match status" value="1"/>
</dbReference>
<keyword evidence="1" id="KW-0812">Transmembrane</keyword>
<feature type="transmembrane region" description="Helical" evidence="1">
    <location>
        <begin position="160"/>
        <end position="183"/>
    </location>
</feature>
<organism evidence="2 3">
    <name type="scientific">Shouchella lonarensis</name>
    <dbReference type="NCBI Taxonomy" id="1464122"/>
    <lineage>
        <taxon>Bacteria</taxon>
        <taxon>Bacillati</taxon>
        <taxon>Bacillota</taxon>
        <taxon>Bacilli</taxon>
        <taxon>Bacillales</taxon>
        <taxon>Bacillaceae</taxon>
        <taxon>Shouchella</taxon>
    </lineage>
</organism>
<feature type="transmembrane region" description="Helical" evidence="1">
    <location>
        <begin position="28"/>
        <end position="45"/>
    </location>
</feature>
<dbReference type="AlphaFoldDB" id="A0A1G6J0L7"/>
<keyword evidence="1" id="KW-1133">Transmembrane helix</keyword>
<dbReference type="PIRSF" id="PIRSF036710">
    <property type="entry name" value="YphA_Bacsu"/>
    <property type="match status" value="1"/>
</dbReference>
<gene>
    <name evidence="2" type="ORF">SAMN05421737_105220</name>
</gene>
<evidence type="ECO:0000256" key="1">
    <source>
        <dbReference type="SAM" id="Phobius"/>
    </source>
</evidence>
<reference evidence="3" key="1">
    <citation type="submission" date="2016-09" db="EMBL/GenBank/DDBJ databases">
        <authorList>
            <person name="Varghese N."/>
            <person name="Submissions S."/>
        </authorList>
    </citation>
    <scope>NUCLEOTIDE SEQUENCE [LARGE SCALE GENOMIC DNA]</scope>
    <source>
        <strain evidence="3">25nlg</strain>
    </source>
</reference>
<sequence>MDGTLVYWLGWFVWVIGTFFLQKSQQRILLCMCVLALLAFLPWVISFGTWSISLGYVFSLSVGYLFLRTFSFKQLLHTWFVTMCIAGAYIGIFVLIQNDPVLLLIDFPYIVMCCMLIVAFLLAKKTTIRLCSIAIGMLHGEAVQAYIIGQQGYMYTVGSLAFFDIWAMSLVSGASLSFVFFLIEVLKQRVQRTTNPSVKRIDKHASV</sequence>
<feature type="transmembrane region" description="Helical" evidence="1">
    <location>
        <begin position="6"/>
        <end position="21"/>
    </location>
</feature>
<proteinExistence type="predicted"/>
<protein>
    <submittedName>
        <fullName evidence="2">Uncharacterized protein</fullName>
    </submittedName>
</protein>
<feature type="transmembrane region" description="Helical" evidence="1">
    <location>
        <begin position="79"/>
        <end position="96"/>
    </location>
</feature>
<keyword evidence="1" id="KW-0472">Membrane</keyword>
<evidence type="ECO:0000313" key="3">
    <source>
        <dbReference type="Proteomes" id="UP000242662"/>
    </source>
</evidence>
<feature type="transmembrane region" description="Helical" evidence="1">
    <location>
        <begin position="51"/>
        <end position="67"/>
    </location>
</feature>
<dbReference type="OrthoDB" id="2965169at2"/>
<dbReference type="STRING" id="1464122.SAMN05421737_105220"/>
<keyword evidence="3" id="KW-1185">Reference proteome</keyword>
<dbReference type="InterPro" id="IPR014617">
    <property type="entry name" value="YphA_Bacsu"/>
</dbReference>
<evidence type="ECO:0000313" key="2">
    <source>
        <dbReference type="EMBL" id="SDC12334.1"/>
    </source>
</evidence>
<accession>A0A1G6J0L7</accession>
<dbReference type="RefSeq" id="WP_090775566.1">
    <property type="nucleotide sequence ID" value="NZ_FMYM01000005.1"/>
</dbReference>
<feature type="transmembrane region" description="Helical" evidence="1">
    <location>
        <begin position="102"/>
        <end position="123"/>
    </location>
</feature>
<name>A0A1G6J0L7_9BACI</name>
<dbReference type="EMBL" id="FMYM01000005">
    <property type="protein sequence ID" value="SDC12334.1"/>
    <property type="molecule type" value="Genomic_DNA"/>
</dbReference>
<feature type="transmembrane region" description="Helical" evidence="1">
    <location>
        <begin position="130"/>
        <end position="148"/>
    </location>
</feature>
<dbReference type="Proteomes" id="UP000242662">
    <property type="component" value="Unassembled WGS sequence"/>
</dbReference>